<comment type="caution">
    <text evidence="1">The sequence shown here is derived from an EMBL/GenBank/DDBJ whole genome shotgun (WGS) entry which is preliminary data.</text>
</comment>
<dbReference type="Proteomes" id="UP000629619">
    <property type="component" value="Unassembled WGS sequence"/>
</dbReference>
<sequence length="455" mass="50348">MLDGATPSQVVRLFRKIVEAAEEIIGRDRRDPVPAIAAMSVSAFMNWDSELAAWFRKYTDPRTRLFLIALAFLEGEPAADVLDRSERLGATLGEARDFRGGIGTPGIRQLAQDVVAEVDELWQIRFTRAAYAASVLAFVHGDQSREFRRRLWEWAAVLPMRNGPPNLRIAGRVAAAMLDMHLAMPSPNTPELRFLVQSWWPHPALRPVVTNLITALALSPEAGSIMRRRLLQWAAEAADSRVLGAVAAVSAGSFADAYPQAAFTRMNWLAARGIVNDEVIGAVTALWQRPAHRTAVLRQVVSWTGEDGPRRMAGLRALAAISEEPSDVRAVFGELAGDDELRADLARMLADLFRQRGEPSGEFRQALKAWLEIAGERPEDRDLIAHLLIHGRPAGLDDGMSTHCAAVHSLLFEWRPVLGQDENSQARKFRTQLVRQLTQIDPLTRHRADPLAVAG</sequence>
<proteinExistence type="predicted"/>
<reference evidence="1" key="1">
    <citation type="submission" date="2021-01" db="EMBL/GenBank/DDBJ databases">
        <title>Whole genome shotgun sequence of Actinoplanes siamensis NBRC 109076.</title>
        <authorList>
            <person name="Komaki H."/>
            <person name="Tamura T."/>
        </authorList>
    </citation>
    <scope>NUCLEOTIDE SEQUENCE</scope>
    <source>
        <strain evidence="1">NBRC 109076</strain>
    </source>
</reference>
<protein>
    <submittedName>
        <fullName evidence="1">Uncharacterized protein</fullName>
    </submittedName>
</protein>
<evidence type="ECO:0000313" key="2">
    <source>
        <dbReference type="Proteomes" id="UP000629619"/>
    </source>
</evidence>
<gene>
    <name evidence="1" type="ORF">Asi03nite_64830</name>
</gene>
<accession>A0A919NDW6</accession>
<evidence type="ECO:0000313" key="1">
    <source>
        <dbReference type="EMBL" id="GIF08945.1"/>
    </source>
</evidence>
<organism evidence="1 2">
    <name type="scientific">Actinoplanes siamensis</name>
    <dbReference type="NCBI Taxonomy" id="1223317"/>
    <lineage>
        <taxon>Bacteria</taxon>
        <taxon>Bacillati</taxon>
        <taxon>Actinomycetota</taxon>
        <taxon>Actinomycetes</taxon>
        <taxon>Micromonosporales</taxon>
        <taxon>Micromonosporaceae</taxon>
        <taxon>Actinoplanes</taxon>
    </lineage>
</organism>
<keyword evidence="2" id="KW-1185">Reference proteome</keyword>
<dbReference type="AlphaFoldDB" id="A0A919NDW6"/>
<dbReference type="EMBL" id="BOMW01000070">
    <property type="protein sequence ID" value="GIF08945.1"/>
    <property type="molecule type" value="Genomic_DNA"/>
</dbReference>
<name>A0A919NDW6_9ACTN</name>